<feature type="domain" description="ATPase dynein-related AAA" evidence="1">
    <location>
        <begin position="56"/>
        <end position="226"/>
    </location>
</feature>
<dbReference type="PATRIC" id="fig|1111454.3.peg.2017"/>
<dbReference type="EMBL" id="AWXA01000053">
    <property type="protein sequence ID" value="ERT57130.1"/>
    <property type="molecule type" value="Genomic_DNA"/>
</dbReference>
<protein>
    <recommendedName>
        <fullName evidence="1">ATPase dynein-related AAA domain-containing protein</fullName>
    </recommendedName>
</protein>
<dbReference type="GO" id="GO:0016887">
    <property type="term" value="F:ATP hydrolysis activity"/>
    <property type="evidence" value="ECO:0007669"/>
    <property type="project" value="InterPro"/>
</dbReference>
<dbReference type="RefSeq" id="WP_023054437.1">
    <property type="nucleotide sequence ID" value="NZ_AWXA01000053.1"/>
</dbReference>
<dbReference type="eggNOG" id="COG1401">
    <property type="taxonomic scope" value="Bacteria"/>
</dbReference>
<dbReference type="GO" id="GO:0005524">
    <property type="term" value="F:ATP binding"/>
    <property type="evidence" value="ECO:0007669"/>
    <property type="project" value="InterPro"/>
</dbReference>
<organism evidence="2 3">
    <name type="scientific">Megasphaera vaginalis</name>
    <name type="common">ex Srinivasan et al. 2021</name>
    <dbReference type="NCBI Taxonomy" id="1111454"/>
    <lineage>
        <taxon>Bacteria</taxon>
        <taxon>Bacillati</taxon>
        <taxon>Bacillota</taxon>
        <taxon>Negativicutes</taxon>
        <taxon>Veillonellales</taxon>
        <taxon>Veillonellaceae</taxon>
        <taxon>Megasphaera</taxon>
    </lineage>
</organism>
<dbReference type="PANTHER" id="PTHR37291:SF1">
    <property type="entry name" value="TYPE IV METHYL-DIRECTED RESTRICTION ENZYME ECOKMCRB SUBUNIT"/>
    <property type="match status" value="1"/>
</dbReference>
<dbReference type="PANTHER" id="PTHR37291">
    <property type="entry name" value="5-METHYLCYTOSINE-SPECIFIC RESTRICTION ENZYME B"/>
    <property type="match status" value="1"/>
</dbReference>
<dbReference type="OrthoDB" id="9781481at2"/>
<dbReference type="STRING" id="1111454.HMPREF1250_1726"/>
<proteinExistence type="predicted"/>
<dbReference type="InterPro" id="IPR011704">
    <property type="entry name" value="ATPase_dyneun-rel_AAA"/>
</dbReference>
<dbReference type="InterPro" id="IPR027417">
    <property type="entry name" value="P-loop_NTPase"/>
</dbReference>
<evidence type="ECO:0000259" key="1">
    <source>
        <dbReference type="Pfam" id="PF07728"/>
    </source>
</evidence>
<reference evidence="2 3" key="1">
    <citation type="submission" date="2013-09" db="EMBL/GenBank/DDBJ databases">
        <authorList>
            <person name="Durkin A.S."/>
            <person name="Haft D.R."/>
            <person name="McCorrison J."/>
            <person name="Torralba M."/>
            <person name="Gillis M."/>
            <person name="Haft D.H."/>
            <person name="Methe B."/>
            <person name="Sutton G."/>
            <person name="Nelson K.E."/>
        </authorList>
    </citation>
    <scope>NUCLEOTIDE SEQUENCE [LARGE SCALE GENOMIC DNA]</scope>
    <source>
        <strain evidence="2 3">BV3C16-1</strain>
    </source>
</reference>
<name>U7UCQ0_9FIRM</name>
<dbReference type="SUPFAM" id="SSF52540">
    <property type="entry name" value="P-loop containing nucleoside triphosphate hydrolases"/>
    <property type="match status" value="1"/>
</dbReference>
<evidence type="ECO:0000313" key="3">
    <source>
        <dbReference type="Proteomes" id="UP000017090"/>
    </source>
</evidence>
<gene>
    <name evidence="2" type="ORF">HMPREF1250_1726</name>
</gene>
<accession>U7UCQ0</accession>
<evidence type="ECO:0000313" key="2">
    <source>
        <dbReference type="EMBL" id="ERT57130.1"/>
    </source>
</evidence>
<sequence>MSEFSKEAIDAITSNLDDIRRRLSLNIEGDSLESVDGEILVPLKDFEEIRIAGGTNILLYGVPGSGKSWTIEHEYCHQDSVVERLVFHPDYTNADFIGQILPVVDADKQVTYEFTSGPFTTILKDAYRNPMREYILIIEEVNRGNAPAIFGEVFQLLDRTVEPKTVEGITYPVGTSEYGITHKYMAEKIYGDPSHKVRIPSNLSIVGTMNTSDQNVFTLDTAFQRRWRMRLIENNFDNVRASLANAQILDTEVTWKTFCEKINAIIVGNKAKMASAEDKRLGIYFVHENDVTFDQRAMPSEGYTSLLTEYNELLRTEATGDMPEDKKQRLAIIREALMHNRMFPEKVIKYLWDDAFKFNPEALFDTDNMESLEQVIRTFVYSAGRERFKIFKPTVRASLYPDTQA</sequence>
<dbReference type="Proteomes" id="UP000017090">
    <property type="component" value="Unassembled WGS sequence"/>
</dbReference>
<keyword evidence="3" id="KW-1185">Reference proteome</keyword>
<dbReference type="Pfam" id="PF07728">
    <property type="entry name" value="AAA_5"/>
    <property type="match status" value="1"/>
</dbReference>
<dbReference type="AlphaFoldDB" id="U7UCQ0"/>
<comment type="caution">
    <text evidence="2">The sequence shown here is derived from an EMBL/GenBank/DDBJ whole genome shotgun (WGS) entry which is preliminary data.</text>
</comment>
<dbReference type="Gene3D" id="3.40.50.300">
    <property type="entry name" value="P-loop containing nucleotide triphosphate hydrolases"/>
    <property type="match status" value="1"/>
</dbReference>
<dbReference type="InterPro" id="IPR052934">
    <property type="entry name" value="Methyl-DNA_Rec/Restrict_Enz"/>
</dbReference>